<dbReference type="SUPFAM" id="SSF81901">
    <property type="entry name" value="HCP-like"/>
    <property type="match status" value="2"/>
</dbReference>
<name>A0A0M0HRW2_VIBNE</name>
<dbReference type="PATRIC" id="fig|693.5.peg.794"/>
<dbReference type="PANTHER" id="PTHR43628:SF1">
    <property type="entry name" value="CHITIN SYNTHASE REGULATORY FACTOR 2-RELATED"/>
    <property type="match status" value="1"/>
</dbReference>
<dbReference type="AlphaFoldDB" id="A0A0M0HRW2"/>
<gene>
    <name evidence="2" type="ORF">AKJ17_03935</name>
</gene>
<evidence type="ECO:0008006" key="4">
    <source>
        <dbReference type="Google" id="ProtNLM"/>
    </source>
</evidence>
<dbReference type="InterPro" id="IPR052945">
    <property type="entry name" value="Mitotic_Regulator"/>
</dbReference>
<accession>A0A0M0HRW2</accession>
<organism evidence="2 3">
    <name type="scientific">Vibrio nereis</name>
    <dbReference type="NCBI Taxonomy" id="693"/>
    <lineage>
        <taxon>Bacteria</taxon>
        <taxon>Pseudomonadati</taxon>
        <taxon>Pseudomonadota</taxon>
        <taxon>Gammaproteobacteria</taxon>
        <taxon>Vibrionales</taxon>
        <taxon>Vibrionaceae</taxon>
        <taxon>Vibrio</taxon>
    </lineage>
</organism>
<evidence type="ECO:0000256" key="1">
    <source>
        <dbReference type="SAM" id="SignalP"/>
    </source>
</evidence>
<evidence type="ECO:0000313" key="2">
    <source>
        <dbReference type="EMBL" id="KOO04825.1"/>
    </source>
</evidence>
<dbReference type="STRING" id="693.AKJ17_03935"/>
<reference evidence="3" key="1">
    <citation type="submission" date="2015-08" db="EMBL/GenBank/DDBJ databases">
        <title>Vibrio galatheae sp. nov., a novel member of the Vibrionaceae family isolated from the Solomon Islands.</title>
        <authorList>
            <person name="Giubergia S."/>
            <person name="Machado H."/>
            <person name="Mateiu R.V."/>
            <person name="Gram L."/>
        </authorList>
    </citation>
    <scope>NUCLEOTIDE SEQUENCE [LARGE SCALE GENOMIC DNA]</scope>
    <source>
        <strain evidence="3">DSM 19584</strain>
    </source>
</reference>
<protein>
    <recommendedName>
        <fullName evidence="4">Cobalamin biosynthesis protein CobT</fullName>
    </recommendedName>
</protein>
<dbReference type="PANTHER" id="PTHR43628">
    <property type="entry name" value="ACTIVATOR OF C KINASE PROTEIN 1-RELATED"/>
    <property type="match status" value="1"/>
</dbReference>
<dbReference type="SMART" id="SM00671">
    <property type="entry name" value="SEL1"/>
    <property type="match status" value="8"/>
</dbReference>
<dbReference type="InterPro" id="IPR006597">
    <property type="entry name" value="Sel1-like"/>
</dbReference>
<feature type="signal peptide" evidence="1">
    <location>
        <begin position="1"/>
        <end position="21"/>
    </location>
</feature>
<dbReference type="EMBL" id="LHPJ01000004">
    <property type="protein sequence ID" value="KOO04825.1"/>
    <property type="molecule type" value="Genomic_DNA"/>
</dbReference>
<evidence type="ECO:0000313" key="3">
    <source>
        <dbReference type="Proteomes" id="UP000037515"/>
    </source>
</evidence>
<comment type="caution">
    <text evidence="2">The sequence shown here is derived from an EMBL/GenBank/DDBJ whole genome shotgun (WGS) entry which is preliminary data.</text>
</comment>
<dbReference type="RefSeq" id="WP_053394483.1">
    <property type="nucleotide sequence ID" value="NZ_LHPJ01000004.1"/>
</dbReference>
<sequence>MFKRSWLSVAIAALAVSGCSATYESAEESYQEGNVAEAREAWQELATNGDARSMHRLYTSTNRPSEDDLSWLKQAADAGLTQAQYDYGMVLFKKEQFKDAHSYLTSASDGDLVAAKQFLQENEKLFPLWIKSESGDAAATKKVAEHYWNKKEYKNATKWFERCSNRYRSCSFYIGLSYDQGYGVTEDNAKAIEWYTKSAENNGYTAAARNLAWMYENGEGTAIDKKKAFYWMSQAEKSQLIKGVTTAELGRYYLYGIGTEKNTKKAYDLLNRVAKSNEYAAYNLAKMYYFGDGVKRDYNKSYEWFLVASKKGHRASEYYVGNHHYHGYGRDKNLLEAYQWFKKSADKGYVDAQFRLGWMLSSSEGVAKNYREAFKWYQKAADQGSSTAQNNLGYMYDNGQGTEKNKTMAFEWYQKAARLGSDVGQYNVGQSYKVGSGVRKSDQLAAYWLAKAAQQNYKSAQSSLEQVLPKLRRMRVNVKETEVYSKQSFDSQPKMSLGRGTNVYLLSQGSKWTEIYYPKNHTIGYINNTHLY</sequence>
<dbReference type="Proteomes" id="UP000037515">
    <property type="component" value="Unassembled WGS sequence"/>
</dbReference>
<proteinExistence type="predicted"/>
<keyword evidence="1" id="KW-0732">Signal</keyword>
<dbReference type="PROSITE" id="PS51257">
    <property type="entry name" value="PROKAR_LIPOPROTEIN"/>
    <property type="match status" value="1"/>
</dbReference>
<dbReference type="Gene3D" id="1.25.40.10">
    <property type="entry name" value="Tetratricopeptide repeat domain"/>
    <property type="match status" value="4"/>
</dbReference>
<dbReference type="Pfam" id="PF08238">
    <property type="entry name" value="Sel1"/>
    <property type="match status" value="9"/>
</dbReference>
<dbReference type="OrthoDB" id="6114904at2"/>
<feature type="chain" id="PRO_5005600188" description="Cobalamin biosynthesis protein CobT" evidence="1">
    <location>
        <begin position="22"/>
        <end position="532"/>
    </location>
</feature>
<keyword evidence="3" id="KW-1185">Reference proteome</keyword>
<dbReference type="InterPro" id="IPR011990">
    <property type="entry name" value="TPR-like_helical_dom_sf"/>
</dbReference>